<evidence type="ECO:0000256" key="7">
    <source>
        <dbReference type="ARBA" id="ARBA00023065"/>
    </source>
</evidence>
<evidence type="ECO:0000313" key="20">
    <source>
        <dbReference type="Proteomes" id="UP000008810"/>
    </source>
</evidence>
<organism evidence="18">
    <name type="scientific">Brachypodium distachyon</name>
    <name type="common">Purple false brome</name>
    <name type="synonym">Trachynia distachya</name>
    <dbReference type="NCBI Taxonomy" id="15368"/>
    <lineage>
        <taxon>Eukaryota</taxon>
        <taxon>Viridiplantae</taxon>
        <taxon>Streptophyta</taxon>
        <taxon>Embryophyta</taxon>
        <taxon>Tracheophyta</taxon>
        <taxon>Spermatophyta</taxon>
        <taxon>Magnoliopsida</taxon>
        <taxon>Liliopsida</taxon>
        <taxon>Poales</taxon>
        <taxon>Poaceae</taxon>
        <taxon>BOP clade</taxon>
        <taxon>Pooideae</taxon>
        <taxon>Stipodae</taxon>
        <taxon>Brachypodieae</taxon>
        <taxon>Brachypodium</taxon>
    </lineage>
</organism>
<gene>
    <name evidence="19" type="primary">LOC100828908</name>
    <name evidence="18" type="ORF">BRADI_3g51890v3</name>
</gene>
<feature type="signal peptide" evidence="16">
    <location>
        <begin position="1"/>
        <end position="28"/>
    </location>
</feature>
<keyword evidence="8 15" id="KW-0472">Membrane</keyword>
<dbReference type="Proteomes" id="UP000008810">
    <property type="component" value="Chromosome 3"/>
</dbReference>
<keyword evidence="6 15" id="KW-1133">Transmembrane helix</keyword>
<feature type="region of interest" description="Disordered" evidence="14">
    <location>
        <begin position="919"/>
        <end position="986"/>
    </location>
</feature>
<evidence type="ECO:0000259" key="17">
    <source>
        <dbReference type="SMART" id="SM00079"/>
    </source>
</evidence>
<evidence type="ECO:0000313" key="19">
    <source>
        <dbReference type="EnsemblPlants" id="KQK00801"/>
    </source>
</evidence>
<evidence type="ECO:0000256" key="12">
    <source>
        <dbReference type="ARBA" id="ARBA00023303"/>
    </source>
</evidence>
<dbReference type="PANTHER" id="PTHR18966">
    <property type="entry name" value="IONOTROPIC GLUTAMATE RECEPTOR"/>
    <property type="match status" value="1"/>
</dbReference>
<dbReference type="EMBL" id="CM000882">
    <property type="protein sequence ID" value="KQK00801.1"/>
    <property type="molecule type" value="Genomic_DNA"/>
</dbReference>
<evidence type="ECO:0000256" key="2">
    <source>
        <dbReference type="ARBA" id="ARBA00008685"/>
    </source>
</evidence>
<evidence type="ECO:0000256" key="6">
    <source>
        <dbReference type="ARBA" id="ARBA00022989"/>
    </source>
</evidence>
<keyword evidence="20" id="KW-1185">Reference proteome</keyword>
<reference evidence="19" key="3">
    <citation type="submission" date="2018-08" db="UniProtKB">
        <authorList>
            <consortium name="EnsemblPlants"/>
        </authorList>
    </citation>
    <scope>IDENTIFICATION</scope>
    <source>
        <strain evidence="19">cv. Bd21</strain>
    </source>
</reference>
<dbReference type="Pfam" id="PF00060">
    <property type="entry name" value="Lig_chan"/>
    <property type="match status" value="1"/>
</dbReference>
<dbReference type="FunFam" id="1.10.287.70:FF:000163">
    <property type="entry name" value="Glutamate receptor"/>
    <property type="match status" value="1"/>
</dbReference>
<evidence type="ECO:0000256" key="5">
    <source>
        <dbReference type="ARBA" id="ARBA00022729"/>
    </source>
</evidence>
<keyword evidence="9" id="KW-0675">Receptor</keyword>
<reference evidence="18" key="2">
    <citation type="submission" date="2017-06" db="EMBL/GenBank/DDBJ databases">
        <title>WGS assembly of Brachypodium distachyon.</title>
        <authorList>
            <consortium name="The International Brachypodium Initiative"/>
            <person name="Lucas S."/>
            <person name="Harmon-Smith M."/>
            <person name="Lail K."/>
            <person name="Tice H."/>
            <person name="Grimwood J."/>
            <person name="Bruce D."/>
            <person name="Barry K."/>
            <person name="Shu S."/>
            <person name="Lindquist E."/>
            <person name="Wang M."/>
            <person name="Pitluck S."/>
            <person name="Vogel J.P."/>
            <person name="Garvin D.F."/>
            <person name="Mockler T.C."/>
            <person name="Schmutz J."/>
            <person name="Rokhsar D."/>
            <person name="Bevan M.W."/>
        </authorList>
    </citation>
    <scope>NUCLEOTIDE SEQUENCE</scope>
    <source>
        <strain evidence="18">Bd21</strain>
    </source>
</reference>
<dbReference type="GO" id="GO:0038023">
    <property type="term" value="F:signaling receptor activity"/>
    <property type="evidence" value="ECO:0000318"/>
    <property type="project" value="GO_Central"/>
</dbReference>
<evidence type="ECO:0000256" key="1">
    <source>
        <dbReference type="ARBA" id="ARBA00004141"/>
    </source>
</evidence>
<keyword evidence="3" id="KW-0813">Transport</keyword>
<feature type="compositionally biased region" description="Polar residues" evidence="14">
    <location>
        <begin position="971"/>
        <end position="984"/>
    </location>
</feature>
<dbReference type="InterPro" id="IPR028082">
    <property type="entry name" value="Peripla_BP_I"/>
</dbReference>
<keyword evidence="10" id="KW-0325">Glycoprotein</keyword>
<feature type="compositionally biased region" description="Basic and acidic residues" evidence="14">
    <location>
        <begin position="941"/>
        <end position="950"/>
    </location>
</feature>
<evidence type="ECO:0000256" key="4">
    <source>
        <dbReference type="ARBA" id="ARBA00022692"/>
    </source>
</evidence>
<evidence type="ECO:0000256" key="10">
    <source>
        <dbReference type="ARBA" id="ARBA00023180"/>
    </source>
</evidence>
<protein>
    <recommendedName>
        <fullName evidence="17">Ionotropic glutamate receptor C-terminal domain-containing protein</fullName>
    </recommendedName>
</protein>
<dbReference type="FunFam" id="3.40.50.2300:FF:000398">
    <property type="entry name" value="Glutamate receptor"/>
    <property type="match status" value="1"/>
</dbReference>
<dbReference type="Gene3D" id="3.40.190.10">
    <property type="entry name" value="Periplasmic binding protein-like II"/>
    <property type="match status" value="2"/>
</dbReference>
<evidence type="ECO:0000256" key="9">
    <source>
        <dbReference type="ARBA" id="ARBA00023170"/>
    </source>
</evidence>
<sequence>MIMGKHPGTSSSSLFVPLFCFLVSSVVGQQQGSLHVVAAAQEGAPVPVPVRVGVILNWASPVSRRRRTGIEMAVEDYYAAHPGSPAKVELHFRDSSGDVVGAASAAVDLIKNAQVQAIIGPQTSSEAEFVAHLGSRAHVPVLSYSATSPSLSPSQTPFFIRTAANDSLQALPLAAFLAAFGWRAVAVVHEDSPYGAGILPALADALVSASGGSGSAAAITHRAALPVDAGNDRLDAVLRALASAPTRVVIVHARYALAARLFARAWEAGMVSEGYVWVATDGVGSFVDSLSQEDLEAMQGVVSVRPQVKRTREVRNFAARFRARFRHDNPDLDDEHVVHDESTVMRLWSYDTAWAIAAAADEAVGSSAFQPTPPQPDLDWVGVSATGARLLKALVDTRFDGMAGKFKLVDGQLQVAAYEVVNVVGRGTRTVGLWMPPESSSGSKLLKLKHILWPGDTLSTPKGWTPASHNGMPVLRVAVPVKRGFKQFVGVDPKNSSRITGYCIDVFDEVMRSLAYPVAYRYVPFPDSSDSYDKLVDLVRREEADVVVGDVTITASRMDNGVDYTMPFTESGWAMVVAVREDAGSACMWVFLQPLTTSLWLASFAFFCFTGFVVWVLEHRVNDKFRGTPTQQFGLIFYFAFSTLVFSHKEKLVNNLSRLVVIVWVFVVLILTSSYTASLTSMLTVQKLQPMVTDVRELQRRGHYIGYQEGTFIEPLLKKMGFDERRMKKYSTEGQYAEALSRGSANGGVAAVFDEIPYLKLFLSQYCDGYMMVGPVYKTDGFGFVFPRASPMVADVSREILRLAEGDKMARIEKAWFGEPEDGACRGSSSSAAAVGSSSSSNLSFESFGGLFLITGLVSSLTLLLYLATFAYRERGEVRVVEAQAEAAGHFGYRSALIRRMCAWLQHYDRKEKDLKSRTFKTSNDESLRNGSEFAGQTPRRIAEGSRNGRGDVSQMPMAGEEENAMGRGSPVSSHMNTGSSPVGTTEWVIGESSEQRMAGAAASEITAS</sequence>
<dbReference type="InterPro" id="IPR001320">
    <property type="entry name" value="Iontro_rcpt_C"/>
</dbReference>
<dbReference type="OrthoDB" id="5984008at2759"/>
<feature type="transmembrane region" description="Helical" evidence="15">
    <location>
        <begin position="659"/>
        <end position="677"/>
    </location>
</feature>
<evidence type="ECO:0000313" key="18">
    <source>
        <dbReference type="EMBL" id="KQK00801.1"/>
    </source>
</evidence>
<dbReference type="InterPro" id="IPR000337">
    <property type="entry name" value="GPCR_3"/>
</dbReference>
<dbReference type="Pfam" id="PF01094">
    <property type="entry name" value="ANF_receptor"/>
    <property type="match status" value="1"/>
</dbReference>
<dbReference type="Gramene" id="KQK00801">
    <property type="protein sequence ID" value="KQK00801"/>
    <property type="gene ID" value="BRADI_3g51890v3"/>
</dbReference>
<dbReference type="InterPro" id="IPR017103">
    <property type="entry name" value="Iontropic_Glu_rcpt_pln"/>
</dbReference>
<comment type="similarity">
    <text evidence="2">Belongs to the glutamate-gated ion channel (TC 1.A.10.1) family.</text>
</comment>
<dbReference type="FunFam" id="3.40.190.10:FF:000195">
    <property type="entry name" value="Glutamate receptor 2.7"/>
    <property type="match status" value="1"/>
</dbReference>
<feature type="compositionally biased region" description="Basic and acidic residues" evidence="14">
    <location>
        <begin position="919"/>
        <end position="928"/>
    </location>
</feature>
<feature type="transmembrane region" description="Helical" evidence="15">
    <location>
        <begin position="848"/>
        <end position="869"/>
    </location>
</feature>
<dbReference type="KEGG" id="bdi:100828908"/>
<dbReference type="SMART" id="SM00079">
    <property type="entry name" value="PBPe"/>
    <property type="match status" value="1"/>
</dbReference>
<dbReference type="PIRSF" id="PIRSF037090">
    <property type="entry name" value="Iontro_Glu-like_rcpt_pln"/>
    <property type="match status" value="1"/>
</dbReference>
<dbReference type="InterPro" id="IPR019594">
    <property type="entry name" value="Glu/Gly-bd"/>
</dbReference>
<dbReference type="GO" id="GO:0005886">
    <property type="term" value="C:plasma membrane"/>
    <property type="evidence" value="ECO:0000318"/>
    <property type="project" value="GO_Central"/>
</dbReference>
<dbReference type="Gene3D" id="3.40.50.2300">
    <property type="match status" value="3"/>
</dbReference>
<dbReference type="SUPFAM" id="SSF53822">
    <property type="entry name" value="Periplasmic binding protein-like I"/>
    <property type="match status" value="1"/>
</dbReference>
<evidence type="ECO:0000256" key="14">
    <source>
        <dbReference type="SAM" id="MobiDB-lite"/>
    </source>
</evidence>
<dbReference type="SUPFAM" id="SSF53850">
    <property type="entry name" value="Periplasmic binding protein-like II"/>
    <property type="match status" value="1"/>
</dbReference>
<evidence type="ECO:0000256" key="3">
    <source>
        <dbReference type="ARBA" id="ARBA00022448"/>
    </source>
</evidence>
<dbReference type="GeneID" id="100828908"/>
<dbReference type="EnsemblPlants" id="KQK00801">
    <property type="protein sequence ID" value="KQK00801"/>
    <property type="gene ID" value="BRADI_3g51890v3"/>
</dbReference>
<dbReference type="AlphaFoldDB" id="A0A0Q3JQH2"/>
<feature type="chain" id="PRO_5043129376" description="Ionotropic glutamate receptor C-terminal domain-containing protein" evidence="16">
    <location>
        <begin position="29"/>
        <end position="1009"/>
    </location>
</feature>
<dbReference type="CDD" id="cd13686">
    <property type="entry name" value="GluR_Plant"/>
    <property type="match status" value="1"/>
</dbReference>
<dbReference type="RefSeq" id="XP_003572831.2">
    <property type="nucleotide sequence ID" value="XM_003572783.3"/>
</dbReference>
<comment type="subcellular location">
    <subcellularLocation>
        <location evidence="1">Membrane</location>
        <topology evidence="1">Multi-pass membrane protein</topology>
    </subcellularLocation>
</comment>
<dbReference type="FunFam" id="3.40.190.10:FF:000054">
    <property type="entry name" value="Glutamate receptor"/>
    <property type="match status" value="1"/>
</dbReference>
<dbReference type="GO" id="GO:0015276">
    <property type="term" value="F:ligand-gated monoatomic ion channel activity"/>
    <property type="evidence" value="ECO:0000318"/>
    <property type="project" value="GO_Central"/>
</dbReference>
<keyword evidence="13" id="KW-1015">Disulfide bond</keyword>
<evidence type="ECO:0000256" key="15">
    <source>
        <dbReference type="SAM" id="Phobius"/>
    </source>
</evidence>
<dbReference type="PRINTS" id="PR00248">
    <property type="entry name" value="GPCRMGR"/>
</dbReference>
<evidence type="ECO:0000256" key="13">
    <source>
        <dbReference type="PIRSR" id="PIRSR037090-50"/>
    </source>
</evidence>
<dbReference type="GO" id="GO:0004930">
    <property type="term" value="F:G protein-coupled receptor activity"/>
    <property type="evidence" value="ECO:0007669"/>
    <property type="project" value="InterPro"/>
</dbReference>
<dbReference type="Gene3D" id="1.10.287.70">
    <property type="match status" value="1"/>
</dbReference>
<keyword evidence="12" id="KW-0407">Ion channel</keyword>
<feature type="transmembrane region" description="Helical" evidence="15">
    <location>
        <begin position="599"/>
        <end position="617"/>
    </location>
</feature>
<dbReference type="InterPro" id="IPR015683">
    <property type="entry name" value="Ionotropic_Glu_rcpt"/>
</dbReference>
<accession>A0A0Q3JQH2</accession>
<keyword evidence="4 15" id="KW-0812">Transmembrane</keyword>
<feature type="domain" description="Ionotropic glutamate receptor C-terminal" evidence="17">
    <location>
        <begin position="474"/>
        <end position="819"/>
    </location>
</feature>
<evidence type="ECO:0000256" key="16">
    <source>
        <dbReference type="SAM" id="SignalP"/>
    </source>
</evidence>
<name>A0A0Q3JQH2_BRADI</name>
<evidence type="ECO:0000256" key="8">
    <source>
        <dbReference type="ARBA" id="ARBA00023136"/>
    </source>
</evidence>
<reference evidence="18 19" key="1">
    <citation type="journal article" date="2010" name="Nature">
        <title>Genome sequencing and analysis of the model grass Brachypodium distachyon.</title>
        <authorList>
            <consortium name="International Brachypodium Initiative"/>
        </authorList>
    </citation>
    <scope>NUCLEOTIDE SEQUENCE [LARGE SCALE GENOMIC DNA]</scope>
    <source>
        <strain evidence="18 19">Bd21</strain>
    </source>
</reference>
<dbReference type="Pfam" id="PF10613">
    <property type="entry name" value="Lig_chan-Glu_bd"/>
    <property type="match status" value="1"/>
</dbReference>
<proteinExistence type="inferred from homology"/>
<keyword evidence="5 16" id="KW-0732">Signal</keyword>
<dbReference type="FunFam" id="3.40.50.2300:FF:000188">
    <property type="entry name" value="Glutamate receptor"/>
    <property type="match status" value="1"/>
</dbReference>
<dbReference type="InterPro" id="IPR001828">
    <property type="entry name" value="ANF_lig-bd_rcpt"/>
</dbReference>
<keyword evidence="11" id="KW-1071">Ligand-gated ion channel</keyword>
<feature type="disulfide bond" evidence="13">
    <location>
        <begin position="767"/>
        <end position="825"/>
    </location>
</feature>
<keyword evidence="7" id="KW-0406">Ion transport</keyword>
<evidence type="ECO:0000256" key="11">
    <source>
        <dbReference type="ARBA" id="ARBA00023286"/>
    </source>
</evidence>